<reference evidence="2" key="1">
    <citation type="submission" date="2018-07" db="EMBL/GenBank/DDBJ databases">
        <authorList>
            <person name="Liu B.-T."/>
            <person name="Du Z."/>
        </authorList>
    </citation>
    <scope>NUCLEOTIDE SEQUENCE [LARGE SCALE GENOMIC DNA]</scope>
    <source>
        <strain evidence="2">XYN52</strain>
    </source>
</reference>
<keyword evidence="2" id="KW-1185">Reference proteome</keyword>
<comment type="caution">
    <text evidence="1">The sequence shown here is derived from an EMBL/GenBank/DDBJ whole genome shotgun (WGS) entry which is preliminary data.</text>
</comment>
<gene>
    <name evidence="1" type="ORF">DVH29_10060</name>
</gene>
<dbReference type="SUPFAM" id="SSF49695">
    <property type="entry name" value="gamma-Crystallin-like"/>
    <property type="match status" value="1"/>
</dbReference>
<sequence length="155" mass="17081">MVNVSECNASGSWCRVEAANIRGWASASYLRALQPTQPTRPAPGQPDVGFSINTPNFSFQIGSGNRPGQPGRGEICFYEGYDYRGRSFCAQDGDQDRYLSNFWNDRIRSARIEGNVSATVCTGGNYSGRCAVIDRSIRNLGMLADNISSYYIGRR</sequence>
<evidence type="ECO:0000313" key="1">
    <source>
        <dbReference type="EMBL" id="RDE08792.1"/>
    </source>
</evidence>
<organism evidence="1 2">
    <name type="scientific">Pelagibacterium lacus</name>
    <dbReference type="NCBI Taxonomy" id="2282655"/>
    <lineage>
        <taxon>Bacteria</taxon>
        <taxon>Pseudomonadati</taxon>
        <taxon>Pseudomonadota</taxon>
        <taxon>Alphaproteobacteria</taxon>
        <taxon>Hyphomicrobiales</taxon>
        <taxon>Devosiaceae</taxon>
        <taxon>Pelagibacterium</taxon>
    </lineage>
</organism>
<dbReference type="EMBL" id="QQNH01000012">
    <property type="protein sequence ID" value="RDE08792.1"/>
    <property type="molecule type" value="Genomic_DNA"/>
</dbReference>
<dbReference type="Gene3D" id="2.60.20.10">
    <property type="entry name" value="Crystallins"/>
    <property type="match status" value="1"/>
</dbReference>
<accession>A0A369W6B0</accession>
<evidence type="ECO:0000313" key="2">
    <source>
        <dbReference type="Proteomes" id="UP000253759"/>
    </source>
</evidence>
<protein>
    <recommendedName>
        <fullName evidence="3">SH3 domain-containing protein</fullName>
    </recommendedName>
</protein>
<name>A0A369W6B0_9HYPH</name>
<dbReference type="InterPro" id="IPR011024">
    <property type="entry name" value="G_crystallin-like"/>
</dbReference>
<dbReference type="Pfam" id="PF03995">
    <property type="entry name" value="Inhibitor_I36"/>
    <property type="match status" value="1"/>
</dbReference>
<evidence type="ECO:0008006" key="3">
    <source>
        <dbReference type="Google" id="ProtNLM"/>
    </source>
</evidence>
<proteinExistence type="predicted"/>
<dbReference type="Proteomes" id="UP000253759">
    <property type="component" value="Unassembled WGS sequence"/>
</dbReference>
<dbReference type="AlphaFoldDB" id="A0A369W6B0"/>